<comment type="catalytic activity">
    <reaction evidence="1">
        <text>a 4-O-methyl-thymidine in DNA + L-cysteinyl-[protein] = a thymidine in DNA + S-methyl-L-cysteinyl-[protein]</text>
        <dbReference type="Rhea" id="RHEA:53428"/>
        <dbReference type="Rhea" id="RHEA-COMP:10131"/>
        <dbReference type="Rhea" id="RHEA-COMP:10132"/>
        <dbReference type="Rhea" id="RHEA-COMP:13555"/>
        <dbReference type="Rhea" id="RHEA-COMP:13556"/>
        <dbReference type="ChEBI" id="CHEBI:29950"/>
        <dbReference type="ChEBI" id="CHEBI:82612"/>
        <dbReference type="ChEBI" id="CHEBI:137386"/>
        <dbReference type="ChEBI" id="CHEBI:137387"/>
        <dbReference type="EC" id="2.1.1.63"/>
    </reaction>
</comment>
<protein>
    <recommendedName>
        <fullName evidence="4">Methylated-DNA--protein-cysteine methyltransferase</fullName>
        <ecNumber evidence="3">2.1.1.63</ecNumber>
    </recommendedName>
    <alternativeName>
        <fullName evidence="9">6-O-methylguanine-DNA methyltransferase</fullName>
    </alternativeName>
    <alternativeName>
        <fullName evidence="10">O-6-methylguanine-DNA-alkyltransferase</fullName>
    </alternativeName>
</protein>
<dbReference type="GO" id="GO:0006281">
    <property type="term" value="P:DNA repair"/>
    <property type="evidence" value="ECO:0007669"/>
    <property type="project" value="UniProtKB-KW"/>
</dbReference>
<evidence type="ECO:0000256" key="10">
    <source>
        <dbReference type="ARBA" id="ARBA00031621"/>
    </source>
</evidence>
<dbReference type="InterPro" id="IPR036217">
    <property type="entry name" value="MethylDNA_cys_MeTrfase_DNAb"/>
</dbReference>
<dbReference type="GO" id="GO:0003908">
    <property type="term" value="F:methylated-DNA-[protein]-cysteine S-methyltransferase activity"/>
    <property type="evidence" value="ECO:0007669"/>
    <property type="project" value="UniProtKB-EC"/>
</dbReference>
<dbReference type="InterPro" id="IPR014048">
    <property type="entry name" value="MethylDNA_cys_MeTrfase_DNA-bd"/>
</dbReference>
<keyword evidence="14" id="KW-1185">Reference proteome</keyword>
<feature type="domain" description="Methylated-DNA-[protein]-cysteine S-methyltransferase DNA binding" evidence="12">
    <location>
        <begin position="89"/>
        <end position="162"/>
    </location>
</feature>
<organism evidence="13 14">
    <name type="scientific">Gymnopilus dilepis</name>
    <dbReference type="NCBI Taxonomy" id="231916"/>
    <lineage>
        <taxon>Eukaryota</taxon>
        <taxon>Fungi</taxon>
        <taxon>Dikarya</taxon>
        <taxon>Basidiomycota</taxon>
        <taxon>Agaricomycotina</taxon>
        <taxon>Agaricomycetes</taxon>
        <taxon>Agaricomycetidae</taxon>
        <taxon>Agaricales</taxon>
        <taxon>Agaricineae</taxon>
        <taxon>Hymenogastraceae</taxon>
        <taxon>Gymnopilus</taxon>
    </lineage>
</organism>
<comment type="similarity">
    <text evidence="2">Belongs to the MGMT family.</text>
</comment>
<dbReference type="OrthoDB" id="1907495at2759"/>
<dbReference type="InterPro" id="IPR001497">
    <property type="entry name" value="MethylDNA_cys_MeTrfase_AS"/>
</dbReference>
<evidence type="ECO:0000256" key="7">
    <source>
        <dbReference type="ARBA" id="ARBA00022763"/>
    </source>
</evidence>
<dbReference type="NCBIfam" id="TIGR00589">
    <property type="entry name" value="ogt"/>
    <property type="match status" value="1"/>
</dbReference>
<dbReference type="AlphaFoldDB" id="A0A409W0M0"/>
<dbReference type="InterPro" id="IPR036388">
    <property type="entry name" value="WH-like_DNA-bd_sf"/>
</dbReference>
<dbReference type="PANTHER" id="PTHR10815:SF13">
    <property type="entry name" value="METHYLATED-DNA--PROTEIN-CYSTEINE METHYLTRANSFERASE"/>
    <property type="match status" value="1"/>
</dbReference>
<evidence type="ECO:0000256" key="5">
    <source>
        <dbReference type="ARBA" id="ARBA00022603"/>
    </source>
</evidence>
<comment type="caution">
    <text evidence="13">The sequence shown here is derived from an EMBL/GenBank/DDBJ whole genome shotgun (WGS) entry which is preliminary data.</text>
</comment>
<keyword evidence="6" id="KW-0808">Transferase</keyword>
<dbReference type="GO" id="GO:0032259">
    <property type="term" value="P:methylation"/>
    <property type="evidence" value="ECO:0007669"/>
    <property type="project" value="UniProtKB-KW"/>
</dbReference>
<keyword evidence="5" id="KW-0489">Methyltransferase</keyword>
<gene>
    <name evidence="13" type="ORF">CVT26_007972</name>
</gene>
<dbReference type="Proteomes" id="UP000284706">
    <property type="component" value="Unassembled WGS sequence"/>
</dbReference>
<dbReference type="PANTHER" id="PTHR10815">
    <property type="entry name" value="METHYLATED-DNA--PROTEIN-CYSTEINE METHYLTRANSFERASE"/>
    <property type="match status" value="1"/>
</dbReference>
<evidence type="ECO:0000313" key="14">
    <source>
        <dbReference type="Proteomes" id="UP000284706"/>
    </source>
</evidence>
<evidence type="ECO:0000256" key="6">
    <source>
        <dbReference type="ARBA" id="ARBA00022679"/>
    </source>
</evidence>
<evidence type="ECO:0000256" key="3">
    <source>
        <dbReference type="ARBA" id="ARBA00011918"/>
    </source>
</evidence>
<evidence type="ECO:0000313" key="13">
    <source>
        <dbReference type="EMBL" id="PPQ72013.1"/>
    </source>
</evidence>
<dbReference type="SUPFAM" id="SSF46767">
    <property type="entry name" value="Methylated DNA-protein cysteine methyltransferase, C-terminal domain"/>
    <property type="match status" value="1"/>
</dbReference>
<keyword evidence="8" id="KW-0234">DNA repair</keyword>
<evidence type="ECO:0000256" key="1">
    <source>
        <dbReference type="ARBA" id="ARBA00001286"/>
    </source>
</evidence>
<comment type="catalytic activity">
    <reaction evidence="11">
        <text>a 6-O-methyl-2'-deoxyguanosine in DNA + L-cysteinyl-[protein] = S-methyl-L-cysteinyl-[protein] + a 2'-deoxyguanosine in DNA</text>
        <dbReference type="Rhea" id="RHEA:24000"/>
        <dbReference type="Rhea" id="RHEA-COMP:10131"/>
        <dbReference type="Rhea" id="RHEA-COMP:10132"/>
        <dbReference type="Rhea" id="RHEA-COMP:11367"/>
        <dbReference type="Rhea" id="RHEA-COMP:11368"/>
        <dbReference type="ChEBI" id="CHEBI:29950"/>
        <dbReference type="ChEBI" id="CHEBI:82612"/>
        <dbReference type="ChEBI" id="CHEBI:85445"/>
        <dbReference type="ChEBI" id="CHEBI:85448"/>
        <dbReference type="EC" id="2.1.1.63"/>
    </reaction>
</comment>
<evidence type="ECO:0000256" key="11">
    <source>
        <dbReference type="ARBA" id="ARBA00049348"/>
    </source>
</evidence>
<keyword evidence="7" id="KW-0227">DNA damage</keyword>
<proteinExistence type="inferred from homology"/>
<evidence type="ECO:0000259" key="12">
    <source>
        <dbReference type="Pfam" id="PF01035"/>
    </source>
</evidence>
<name>A0A409W0M0_9AGAR</name>
<dbReference type="EMBL" id="NHYE01005477">
    <property type="protein sequence ID" value="PPQ72013.1"/>
    <property type="molecule type" value="Genomic_DNA"/>
</dbReference>
<reference evidence="13 14" key="1">
    <citation type="journal article" date="2018" name="Evol. Lett.">
        <title>Horizontal gene cluster transfer increased hallucinogenic mushroom diversity.</title>
        <authorList>
            <person name="Reynolds H.T."/>
            <person name="Vijayakumar V."/>
            <person name="Gluck-Thaler E."/>
            <person name="Korotkin H.B."/>
            <person name="Matheny P.B."/>
            <person name="Slot J.C."/>
        </authorList>
    </citation>
    <scope>NUCLEOTIDE SEQUENCE [LARGE SCALE GENOMIC DNA]</scope>
    <source>
        <strain evidence="13 14">SRW20</strain>
    </source>
</reference>
<evidence type="ECO:0000256" key="9">
    <source>
        <dbReference type="ARBA" id="ARBA00030795"/>
    </source>
</evidence>
<dbReference type="CDD" id="cd06445">
    <property type="entry name" value="ATase"/>
    <property type="match status" value="1"/>
</dbReference>
<evidence type="ECO:0000256" key="4">
    <source>
        <dbReference type="ARBA" id="ARBA00015377"/>
    </source>
</evidence>
<accession>A0A409W0M0</accession>
<dbReference type="PROSITE" id="PS00374">
    <property type="entry name" value="MGMT"/>
    <property type="match status" value="1"/>
</dbReference>
<dbReference type="Pfam" id="PF01035">
    <property type="entry name" value="DNA_binding_1"/>
    <property type="match status" value="1"/>
</dbReference>
<sequence length="194" mass="21582">MPAQRTKTNKILTPSNTLRATTKMISVNSKFFPDVQASEIATVLDSNETTTSPAPYEPRVSEKSVIYFPETEKERQTFRTVNGKRVTPHQWAVYDFARTIPRGKVTTYKDVALSVGGSPRSVGNALRNNPFSPYVPCHRVIASNLFIGGFCGEWGKDHKTGLRYNDKVAILSEEGVGFDEKGNLLSTNQALWKP</sequence>
<dbReference type="Gene3D" id="1.10.10.10">
    <property type="entry name" value="Winged helix-like DNA-binding domain superfamily/Winged helix DNA-binding domain"/>
    <property type="match status" value="1"/>
</dbReference>
<dbReference type="EC" id="2.1.1.63" evidence="3"/>
<evidence type="ECO:0000256" key="2">
    <source>
        <dbReference type="ARBA" id="ARBA00008711"/>
    </source>
</evidence>
<evidence type="ECO:0000256" key="8">
    <source>
        <dbReference type="ARBA" id="ARBA00023204"/>
    </source>
</evidence>
<dbReference type="InParanoid" id="A0A409W0M0"/>
<dbReference type="STRING" id="231916.A0A409W0M0"/>